<dbReference type="Proteomes" id="UP000305948">
    <property type="component" value="Unassembled WGS sequence"/>
</dbReference>
<dbReference type="AlphaFoldDB" id="A0A5C3NAK9"/>
<evidence type="ECO:0000313" key="6">
    <source>
        <dbReference type="Proteomes" id="UP000305948"/>
    </source>
</evidence>
<dbReference type="GO" id="GO:0008477">
    <property type="term" value="F:purine nucleosidase activity"/>
    <property type="evidence" value="ECO:0007669"/>
    <property type="project" value="TreeGrafter"/>
</dbReference>
<dbReference type="InterPro" id="IPR023186">
    <property type="entry name" value="IUNH"/>
</dbReference>
<accession>A0A5C3NAK9</accession>
<gene>
    <name evidence="5" type="ORF">OE88DRAFT_1675885</name>
</gene>
<evidence type="ECO:0000256" key="2">
    <source>
        <dbReference type="ARBA" id="ARBA00022801"/>
    </source>
</evidence>
<proteinExistence type="inferred from homology"/>
<dbReference type="EMBL" id="ML213506">
    <property type="protein sequence ID" value="TFK54312.1"/>
    <property type="molecule type" value="Genomic_DNA"/>
</dbReference>
<dbReference type="STRING" id="5364.A0A5C3NAK9"/>
<feature type="domain" description="Inosine/uridine-preferring nucleoside hydrolase" evidence="4">
    <location>
        <begin position="11"/>
        <end position="361"/>
    </location>
</feature>
<keyword evidence="3" id="KW-0326">Glycosidase</keyword>
<dbReference type="InterPro" id="IPR001910">
    <property type="entry name" value="Inosine/uridine_hydrolase_dom"/>
</dbReference>
<dbReference type="Gene3D" id="3.90.245.10">
    <property type="entry name" value="Ribonucleoside hydrolase-like"/>
    <property type="match status" value="1"/>
</dbReference>
<evidence type="ECO:0000259" key="4">
    <source>
        <dbReference type="Pfam" id="PF01156"/>
    </source>
</evidence>
<sequence length="434" mass="47861">MSAVPLQRTPVIIDTDPGVDDVVGILLALASPEIQILGYVVTFGNTDQEACYNNIFKLYQAVSRHLDRYPEDKARFPNFDPANKPFIVKGAARPWDTEKHTAEYFHGRDGLGEITQRHPDLNVDDAESITEHPYLRISTEGHTAEILVALRALPARSLTYLVLGPLSSLQHLNHHYSAEFQNLVGRVICMGGALDVPGNTSAVAEFNTFADPDALRALTQGTKEAPRLPKERFLLLPLDVTTPHEISFPLYKKLVDPAFDSTKSPSKAEEKTPITHFTSSFMERTRELMRSFGKDAMELHDPATVWCAIENPPVADEATGAIPQLCPGWAAVERRFQVECKGEYTRGMLVVDRRDDQSAYAPGENRAHVQAELERLHVAHGVFESSAVPAQVEVEDKAQTENSGGESVAILTQTPGPAALIRLMLTRVWGVPVA</sequence>
<keyword evidence="2 5" id="KW-0378">Hydrolase</keyword>
<dbReference type="GO" id="GO:0005829">
    <property type="term" value="C:cytosol"/>
    <property type="evidence" value="ECO:0007669"/>
    <property type="project" value="TreeGrafter"/>
</dbReference>
<organism evidence="5 6">
    <name type="scientific">Heliocybe sulcata</name>
    <dbReference type="NCBI Taxonomy" id="5364"/>
    <lineage>
        <taxon>Eukaryota</taxon>
        <taxon>Fungi</taxon>
        <taxon>Dikarya</taxon>
        <taxon>Basidiomycota</taxon>
        <taxon>Agaricomycotina</taxon>
        <taxon>Agaricomycetes</taxon>
        <taxon>Gloeophyllales</taxon>
        <taxon>Gloeophyllaceae</taxon>
        <taxon>Heliocybe</taxon>
    </lineage>
</organism>
<dbReference type="Pfam" id="PF01156">
    <property type="entry name" value="IU_nuc_hydro"/>
    <property type="match status" value="1"/>
</dbReference>
<name>A0A5C3NAK9_9AGAM</name>
<evidence type="ECO:0000256" key="3">
    <source>
        <dbReference type="ARBA" id="ARBA00023295"/>
    </source>
</evidence>
<protein>
    <submittedName>
        <fullName evidence="5">Nucleoside hydrolase</fullName>
    </submittedName>
</protein>
<comment type="similarity">
    <text evidence="1">Belongs to the IUNH family.</text>
</comment>
<keyword evidence="6" id="KW-1185">Reference proteome</keyword>
<dbReference type="GO" id="GO:0006152">
    <property type="term" value="P:purine nucleoside catabolic process"/>
    <property type="evidence" value="ECO:0007669"/>
    <property type="project" value="TreeGrafter"/>
</dbReference>
<reference evidence="5 6" key="1">
    <citation type="journal article" date="2019" name="Nat. Ecol. Evol.">
        <title>Megaphylogeny resolves global patterns of mushroom evolution.</title>
        <authorList>
            <person name="Varga T."/>
            <person name="Krizsan K."/>
            <person name="Foldi C."/>
            <person name="Dima B."/>
            <person name="Sanchez-Garcia M."/>
            <person name="Sanchez-Ramirez S."/>
            <person name="Szollosi G.J."/>
            <person name="Szarkandi J.G."/>
            <person name="Papp V."/>
            <person name="Albert L."/>
            <person name="Andreopoulos W."/>
            <person name="Angelini C."/>
            <person name="Antonin V."/>
            <person name="Barry K.W."/>
            <person name="Bougher N.L."/>
            <person name="Buchanan P."/>
            <person name="Buyck B."/>
            <person name="Bense V."/>
            <person name="Catcheside P."/>
            <person name="Chovatia M."/>
            <person name="Cooper J."/>
            <person name="Damon W."/>
            <person name="Desjardin D."/>
            <person name="Finy P."/>
            <person name="Geml J."/>
            <person name="Haridas S."/>
            <person name="Hughes K."/>
            <person name="Justo A."/>
            <person name="Karasinski D."/>
            <person name="Kautmanova I."/>
            <person name="Kiss B."/>
            <person name="Kocsube S."/>
            <person name="Kotiranta H."/>
            <person name="LaButti K.M."/>
            <person name="Lechner B.E."/>
            <person name="Liimatainen K."/>
            <person name="Lipzen A."/>
            <person name="Lukacs Z."/>
            <person name="Mihaltcheva S."/>
            <person name="Morgado L.N."/>
            <person name="Niskanen T."/>
            <person name="Noordeloos M.E."/>
            <person name="Ohm R.A."/>
            <person name="Ortiz-Santana B."/>
            <person name="Ovrebo C."/>
            <person name="Racz N."/>
            <person name="Riley R."/>
            <person name="Savchenko A."/>
            <person name="Shiryaev A."/>
            <person name="Soop K."/>
            <person name="Spirin V."/>
            <person name="Szebenyi C."/>
            <person name="Tomsovsky M."/>
            <person name="Tulloss R.E."/>
            <person name="Uehling J."/>
            <person name="Grigoriev I.V."/>
            <person name="Vagvolgyi C."/>
            <person name="Papp T."/>
            <person name="Martin F.M."/>
            <person name="Miettinen O."/>
            <person name="Hibbett D.S."/>
            <person name="Nagy L.G."/>
        </authorList>
    </citation>
    <scope>NUCLEOTIDE SEQUENCE [LARGE SCALE GENOMIC DNA]</scope>
    <source>
        <strain evidence="5 6">OMC1185</strain>
    </source>
</reference>
<evidence type="ECO:0000313" key="5">
    <source>
        <dbReference type="EMBL" id="TFK54312.1"/>
    </source>
</evidence>
<dbReference type="InterPro" id="IPR036452">
    <property type="entry name" value="Ribo_hydro-like"/>
</dbReference>
<dbReference type="PANTHER" id="PTHR12304">
    <property type="entry name" value="INOSINE-URIDINE PREFERRING NUCLEOSIDE HYDROLASE"/>
    <property type="match status" value="1"/>
</dbReference>
<evidence type="ECO:0000256" key="1">
    <source>
        <dbReference type="ARBA" id="ARBA00009176"/>
    </source>
</evidence>
<dbReference type="SUPFAM" id="SSF53590">
    <property type="entry name" value="Nucleoside hydrolase"/>
    <property type="match status" value="1"/>
</dbReference>
<dbReference type="PANTHER" id="PTHR12304:SF56">
    <property type="entry name" value="HYDROLASE, PUTATIVE (AFU_ORTHOLOGUE AFUA_1G11790)-RELATED"/>
    <property type="match status" value="1"/>
</dbReference>
<dbReference type="OrthoDB" id="5783963at2759"/>